<sequence>MAPAWHFLPAELRVMILERLSLPSHESFQTTMSRYAAVSEEWQTFFEGKIFHRLILHQSCIADFDMIVRGRRRHLVKHIWLRVHFPLYDCPKCKSAERTCELTENNEIFTAALCHMLEVLGSWKKEGRFGLADGGPVLELSMHSPSDSEHFYPDYRLDKHVYPHAHDEDCTDQEYSHQLSCVRQQGQAARSQAGDDFSWPDPTLDEAKLRLFGTDIVLDFGCPGLVETKRLPVAETVKGLLIRRQHLRGLGPKTLFDILECLPGIESMTFEHWRPCHPNLELCRQVGLADCLRWVNALKNVSIFEGHDIPFHGQGKRDLLPSLGWTLADESQSLEHLSVAFVTDAKDFFQDYWPGHSPVVGWNTMSRSGVQRALISCLPPHVGMTFVQGWRSVGTPPFEEAEVALWEAVMEAHGGPPCPVYKPHWANLESLAFTSQVLHPTVEGKSINDLLEAAAGAAMEMPKLRTMELWNGGSGFGCIFRYSRAEADACSTVSLRNTWGHELEPRVRRAWEDVANRHQGHGVVVEERALPREDAKFFGSVVELLELRRLVLHPVSLSQVKWEGEEYMGAMSRMDGQEMSRVDGRLRERLRWPEPVTPSGRPFECADDVKMMRNDWPYGLDRRIVHLVVWTKFGLCEEPATGDLTDAARAEIDAFVSTTFRSRLHASQVVWFKNWSALKSIHAVEHFHVMMFDPDPDFIRHITGGDVPQCEKPAL</sequence>
<feature type="domain" description="DUF6546" evidence="1">
    <location>
        <begin position="298"/>
        <end position="553"/>
    </location>
</feature>
<organism evidence="2 3">
    <name type="scientific">Ophiocordyceps sinensis (strain Co18 / CGMCC 3.14243)</name>
    <name type="common">Yarsagumba caterpillar fungus</name>
    <name type="synonym">Hirsutella sinensis</name>
    <dbReference type="NCBI Taxonomy" id="911162"/>
    <lineage>
        <taxon>Eukaryota</taxon>
        <taxon>Fungi</taxon>
        <taxon>Dikarya</taxon>
        <taxon>Ascomycota</taxon>
        <taxon>Pezizomycotina</taxon>
        <taxon>Sordariomycetes</taxon>
        <taxon>Hypocreomycetidae</taxon>
        <taxon>Hypocreales</taxon>
        <taxon>Ophiocordycipitaceae</taxon>
        <taxon>Ophiocordyceps</taxon>
    </lineage>
</organism>
<dbReference type="GO" id="GO:0006044">
    <property type="term" value="P:N-acetylglucosamine metabolic process"/>
    <property type="evidence" value="ECO:0007669"/>
    <property type="project" value="TreeGrafter"/>
</dbReference>
<dbReference type="HOGENOM" id="CLU_023464_2_1_1"/>
<dbReference type="EMBL" id="KE652302">
    <property type="protein sequence ID" value="EQL02507.1"/>
    <property type="molecule type" value="Genomic_DNA"/>
</dbReference>
<protein>
    <recommendedName>
        <fullName evidence="1">DUF6546 domain-containing protein</fullName>
    </recommendedName>
</protein>
<dbReference type="Proteomes" id="UP000019374">
    <property type="component" value="Unassembled WGS sequence"/>
</dbReference>
<gene>
    <name evidence="2" type="ORF">OCS_01782</name>
</gene>
<evidence type="ECO:0000259" key="1">
    <source>
        <dbReference type="Pfam" id="PF20183"/>
    </source>
</evidence>
<dbReference type="InterPro" id="IPR046676">
    <property type="entry name" value="DUF6546"/>
</dbReference>
<evidence type="ECO:0000313" key="3">
    <source>
        <dbReference type="Proteomes" id="UP000019374"/>
    </source>
</evidence>
<dbReference type="eggNOG" id="ENOG502S263">
    <property type="taxonomic scope" value="Eukaryota"/>
</dbReference>
<name>T5AL66_OPHSC</name>
<proteinExistence type="predicted"/>
<dbReference type="Pfam" id="PF12239">
    <property type="entry name" value="DUF3605"/>
    <property type="match status" value="1"/>
</dbReference>
<dbReference type="AlphaFoldDB" id="T5AL66"/>
<dbReference type="GO" id="GO:0005737">
    <property type="term" value="C:cytoplasm"/>
    <property type="evidence" value="ECO:0007669"/>
    <property type="project" value="TreeGrafter"/>
</dbReference>
<dbReference type="OrthoDB" id="4802432at2759"/>
<reference evidence="2 3" key="1">
    <citation type="journal article" date="2013" name="Chin. Sci. Bull.">
        <title>Genome survey uncovers the secrets of sex and lifestyle in caterpillar fungus.</title>
        <authorList>
            <person name="Hu X."/>
            <person name="Zhang Y."/>
            <person name="Xiao G."/>
            <person name="Zheng P."/>
            <person name="Xia Y."/>
            <person name="Zhang X."/>
            <person name="St Leger R.J."/>
            <person name="Liu X."/>
            <person name="Wang C."/>
        </authorList>
    </citation>
    <scope>NUCLEOTIDE SEQUENCE [LARGE SCALE GENOMIC DNA]</scope>
    <source>
        <strain evidence="3">Co18 / CGMCC 3.14243</strain>
        <tissue evidence="2">Fruit-body</tissue>
    </source>
</reference>
<dbReference type="InterPro" id="IPR022036">
    <property type="entry name" value="DUF3605"/>
</dbReference>
<dbReference type="PANTHER" id="PTHR35020">
    <property type="entry name" value="N-ACETYLGLUCOSAMINE-INDUCED PROTEIN 1"/>
    <property type="match status" value="1"/>
</dbReference>
<dbReference type="Pfam" id="PF20183">
    <property type="entry name" value="DUF6546"/>
    <property type="match status" value="1"/>
</dbReference>
<accession>T5AL66</accession>
<evidence type="ECO:0000313" key="2">
    <source>
        <dbReference type="EMBL" id="EQL02507.1"/>
    </source>
</evidence>
<dbReference type="PANTHER" id="PTHR35020:SF4">
    <property type="entry name" value="N-ACETYLGLUCOSAMINE-INDUCED PROTEIN 1"/>
    <property type="match status" value="1"/>
</dbReference>